<dbReference type="InterPro" id="IPR029058">
    <property type="entry name" value="AB_hydrolase_fold"/>
</dbReference>
<evidence type="ECO:0008006" key="3">
    <source>
        <dbReference type="Google" id="ProtNLM"/>
    </source>
</evidence>
<dbReference type="Gene3D" id="3.40.50.1820">
    <property type="entry name" value="alpha/beta hydrolase"/>
    <property type="match status" value="1"/>
</dbReference>
<dbReference type="Pfam" id="PF06821">
    <property type="entry name" value="Ser_hydrolase"/>
    <property type="match status" value="1"/>
</dbReference>
<proteinExistence type="predicted"/>
<dbReference type="RefSeq" id="WP_260762707.1">
    <property type="nucleotide sequence ID" value="NZ_CP045921.1"/>
</dbReference>
<evidence type="ECO:0000313" key="1">
    <source>
        <dbReference type="EMBL" id="QHN42989.1"/>
    </source>
</evidence>
<dbReference type="InterPro" id="IPR010662">
    <property type="entry name" value="RBBP9/YdeN"/>
</dbReference>
<dbReference type="GO" id="GO:0016787">
    <property type="term" value="F:hydrolase activity"/>
    <property type="evidence" value="ECO:0007669"/>
    <property type="project" value="InterPro"/>
</dbReference>
<reference evidence="1" key="1">
    <citation type="journal article" date="2021" name="Nat. Microbiol.">
        <title>Cocultivation of an ultrasmall environmental parasitic bacterium with lytic ability against bacteria associated with wastewater foams.</title>
        <authorList>
            <person name="Batinovic S."/>
            <person name="Rose J.J.A."/>
            <person name="Ratcliffe J."/>
            <person name="Seviour R.J."/>
            <person name="Petrovski S."/>
        </authorList>
    </citation>
    <scope>NUCLEOTIDE SEQUENCE</scope>
    <source>
        <strain evidence="1">JR1</strain>
    </source>
</reference>
<dbReference type="AlphaFoldDB" id="A0A857MP12"/>
<keyword evidence="2" id="KW-1185">Reference proteome</keyword>
<protein>
    <recommendedName>
        <fullName evidence="3">Serine hydrolase family protein</fullName>
    </recommendedName>
</protein>
<dbReference type="KEGG" id="mama:GII36_03960"/>
<dbReference type="PANTHER" id="PTHR15394:SF3">
    <property type="entry name" value="SERINE HYDROLASE RBBP9"/>
    <property type="match status" value="1"/>
</dbReference>
<evidence type="ECO:0000313" key="2">
    <source>
        <dbReference type="Proteomes" id="UP001059824"/>
    </source>
</evidence>
<gene>
    <name evidence="1" type="ORF">GII36_03960</name>
</gene>
<dbReference type="SUPFAM" id="SSF53474">
    <property type="entry name" value="alpha/beta-Hydrolases"/>
    <property type="match status" value="1"/>
</dbReference>
<dbReference type="Proteomes" id="UP001059824">
    <property type="component" value="Chromosome"/>
</dbReference>
<accession>A0A857MP12</accession>
<dbReference type="PANTHER" id="PTHR15394">
    <property type="entry name" value="SERINE HYDROLASE RBBP9"/>
    <property type="match status" value="1"/>
</dbReference>
<sequence>MKQILIIHGGSSFASYHDYIDYMQTMPLDYERLKHSQKWKPWIAEEMIDADVLLPAFPNGANAIFDEWKLYFEKILPFLEDDVQLVGHSLGAMFLGKYLQHCPLAKPVRRVILIAGRYTDIAYDAGSFELTDVSRLSESADEVHLFHSQDDKVVPYTDLAKFQADLPGAISHTFTNRGHFNDATFPELLKLLKQK</sequence>
<name>A0A857MP12_9BACT</name>
<organism evidence="1 2">
    <name type="scientific">Candidatus Mycosynbacter amalyticus</name>
    <dbReference type="NCBI Taxonomy" id="2665156"/>
    <lineage>
        <taxon>Bacteria</taxon>
        <taxon>Candidatus Saccharimonadota</taxon>
        <taxon>Candidatus Saccharimonadota incertae sedis</taxon>
        <taxon>Candidatus Mycosynbacter</taxon>
    </lineage>
</organism>
<dbReference type="EMBL" id="CP045921">
    <property type="protein sequence ID" value="QHN42989.1"/>
    <property type="molecule type" value="Genomic_DNA"/>
</dbReference>